<gene>
    <name evidence="11" type="primary">tmem186</name>
    <name evidence="11" type="ORF">N1851_020310</name>
</gene>
<evidence type="ECO:0000256" key="1">
    <source>
        <dbReference type="ARBA" id="ARBA00004448"/>
    </source>
</evidence>
<dbReference type="GO" id="GO:0005743">
    <property type="term" value="C:mitochondrial inner membrane"/>
    <property type="evidence" value="ECO:0007669"/>
    <property type="project" value="UniProtKB-SubCell"/>
</dbReference>
<name>A0AA47MKY8_MERPO</name>
<dbReference type="EMBL" id="JAOPHQ010003714">
    <property type="protein sequence ID" value="KAK0142009.1"/>
    <property type="molecule type" value="Genomic_DNA"/>
</dbReference>
<evidence type="ECO:0000256" key="10">
    <source>
        <dbReference type="SAM" id="Phobius"/>
    </source>
</evidence>
<feature type="transmembrane region" description="Helical" evidence="10">
    <location>
        <begin position="296"/>
        <end position="316"/>
    </location>
</feature>
<evidence type="ECO:0000256" key="5">
    <source>
        <dbReference type="ARBA" id="ARBA00022792"/>
    </source>
</evidence>
<protein>
    <recommendedName>
        <fullName evidence="3">Transmembrane protein 186</fullName>
    </recommendedName>
</protein>
<feature type="region of interest" description="Disordered" evidence="9">
    <location>
        <begin position="112"/>
        <end position="132"/>
    </location>
</feature>
<reference evidence="11" key="1">
    <citation type="journal article" date="2023" name="Front. Mar. Sci.">
        <title>A new Merluccius polli reference genome to investigate the effects of global change in West African waters.</title>
        <authorList>
            <person name="Mateo J.L."/>
            <person name="Blanco-Fernandez C."/>
            <person name="Garcia-Vazquez E."/>
            <person name="Machado-Schiaffino G."/>
        </authorList>
    </citation>
    <scope>NUCLEOTIDE SEQUENCE</scope>
    <source>
        <strain evidence="11">C29</strain>
        <tissue evidence="11">Fin</tissue>
    </source>
</reference>
<evidence type="ECO:0000256" key="7">
    <source>
        <dbReference type="ARBA" id="ARBA00023128"/>
    </source>
</evidence>
<keyword evidence="5" id="KW-0999">Mitochondrion inner membrane</keyword>
<dbReference type="Proteomes" id="UP001174136">
    <property type="component" value="Unassembled WGS sequence"/>
</dbReference>
<keyword evidence="4 10" id="KW-0812">Transmembrane</keyword>
<evidence type="ECO:0000256" key="2">
    <source>
        <dbReference type="ARBA" id="ARBA00007020"/>
    </source>
</evidence>
<dbReference type="PANTHER" id="PTHR13603:SF1">
    <property type="entry name" value="TRANSMEMBRANE PROTEIN 186"/>
    <property type="match status" value="1"/>
</dbReference>
<comment type="subcellular location">
    <subcellularLocation>
        <location evidence="1">Mitochondrion inner membrane</location>
        <topology evidence="1">Multi-pass membrane protein</topology>
    </subcellularLocation>
</comment>
<proteinExistence type="inferred from homology"/>
<evidence type="ECO:0000256" key="6">
    <source>
        <dbReference type="ARBA" id="ARBA00022989"/>
    </source>
</evidence>
<sequence>MSTSVIHWCFQSEAKRGAPSPKRLMLHGLWVSAVTTSGPETMFRRCVKFRQLRKANLAEWSGPVGGAVHSFIVHQYWDPVRCELKVLGLTSRIAAKVFSGASWPPPRCAMGAAARGPGRSTWRARASGTWGNRNTARKQYTETATRQDQVGLLVPSRVARKTTEYRAASSPSCSMLRAVFTSRLSSRLRCCNGGTCLLSNPRRPIGLPGDPRPLSSTRRPGLTPSVQRVLQGPHPHQVTRLAHRSELSTEKYSMVYHLPYIKLLRAVSRLKLLQTGITLAILPPVYYFHFTGELSYFLVSYTTGIAMLAGVMLYTASHFLRKVVGMMYLDSSQTTLKVSHLTFWGRRHDVYLPVSDVMTIGDTGDSSAETILKLKRYSSAETMYFSISHGRIVDRQGFEKVFGSLK</sequence>
<evidence type="ECO:0000256" key="3">
    <source>
        <dbReference type="ARBA" id="ARBA00014604"/>
    </source>
</evidence>
<dbReference type="InterPro" id="IPR026571">
    <property type="entry name" value="Tmem186"/>
</dbReference>
<evidence type="ECO:0000256" key="8">
    <source>
        <dbReference type="ARBA" id="ARBA00023136"/>
    </source>
</evidence>
<evidence type="ECO:0000313" key="12">
    <source>
        <dbReference type="Proteomes" id="UP001174136"/>
    </source>
</evidence>
<keyword evidence="6 10" id="KW-1133">Transmembrane helix</keyword>
<accession>A0AA47MKY8</accession>
<keyword evidence="12" id="KW-1185">Reference proteome</keyword>
<comment type="caution">
    <text evidence="11">The sequence shown here is derived from an EMBL/GenBank/DDBJ whole genome shotgun (WGS) entry which is preliminary data.</text>
</comment>
<dbReference type="PANTHER" id="PTHR13603">
    <property type="entry name" value="TRANSMEMBRANE PROTEIN 186"/>
    <property type="match status" value="1"/>
</dbReference>
<feature type="transmembrane region" description="Helical" evidence="10">
    <location>
        <begin position="272"/>
        <end position="290"/>
    </location>
</feature>
<comment type="similarity">
    <text evidence="2">Belongs to the TMEM186 family.</text>
</comment>
<evidence type="ECO:0000313" key="11">
    <source>
        <dbReference type="EMBL" id="KAK0142009.1"/>
    </source>
</evidence>
<organism evidence="11 12">
    <name type="scientific">Merluccius polli</name>
    <name type="common">Benguela hake</name>
    <name type="synonym">Merluccius cadenati</name>
    <dbReference type="NCBI Taxonomy" id="89951"/>
    <lineage>
        <taxon>Eukaryota</taxon>
        <taxon>Metazoa</taxon>
        <taxon>Chordata</taxon>
        <taxon>Craniata</taxon>
        <taxon>Vertebrata</taxon>
        <taxon>Euteleostomi</taxon>
        <taxon>Actinopterygii</taxon>
        <taxon>Neopterygii</taxon>
        <taxon>Teleostei</taxon>
        <taxon>Neoteleostei</taxon>
        <taxon>Acanthomorphata</taxon>
        <taxon>Zeiogadaria</taxon>
        <taxon>Gadariae</taxon>
        <taxon>Gadiformes</taxon>
        <taxon>Gadoidei</taxon>
        <taxon>Merlucciidae</taxon>
        <taxon>Merluccius</taxon>
    </lineage>
</organism>
<evidence type="ECO:0000256" key="9">
    <source>
        <dbReference type="SAM" id="MobiDB-lite"/>
    </source>
</evidence>
<keyword evidence="8 10" id="KW-0472">Membrane</keyword>
<keyword evidence="7" id="KW-0496">Mitochondrion</keyword>
<evidence type="ECO:0000256" key="4">
    <source>
        <dbReference type="ARBA" id="ARBA00022692"/>
    </source>
</evidence>
<dbReference type="AlphaFoldDB" id="A0AA47MKY8"/>